<protein>
    <submittedName>
        <fullName evidence="1">Polyketide cyclase / dehydrase and lipid transport</fullName>
    </submittedName>
</protein>
<dbReference type="Pfam" id="PF10604">
    <property type="entry name" value="Polyketide_cyc2"/>
    <property type="match status" value="1"/>
</dbReference>
<gene>
    <name evidence="1" type="ORF">SAMN02982929_02006</name>
    <name evidence="2" type="ORF">SAMN05216506_10967</name>
</gene>
<dbReference type="Proteomes" id="UP000236729">
    <property type="component" value="Unassembled WGS sequence"/>
</dbReference>
<dbReference type="EMBL" id="FOME01000009">
    <property type="protein sequence ID" value="SFE14644.1"/>
    <property type="molecule type" value="Genomic_DNA"/>
</dbReference>
<evidence type="ECO:0000313" key="1">
    <source>
        <dbReference type="EMBL" id="SEG40028.1"/>
    </source>
</evidence>
<organism evidence="1 4">
    <name type="scientific">Saccharopolyspora kobensis</name>
    <dbReference type="NCBI Taxonomy" id="146035"/>
    <lineage>
        <taxon>Bacteria</taxon>
        <taxon>Bacillati</taxon>
        <taxon>Actinomycetota</taxon>
        <taxon>Actinomycetes</taxon>
        <taxon>Pseudonocardiales</taxon>
        <taxon>Pseudonocardiaceae</taxon>
        <taxon>Saccharopolyspora</taxon>
    </lineage>
</organism>
<accession>A0A1I1Y4W5</accession>
<dbReference type="SMR" id="A0A1H5ZU58"/>
<dbReference type="InterPro" id="IPR019587">
    <property type="entry name" value="Polyketide_cyclase/dehydratase"/>
</dbReference>
<proteinExistence type="predicted"/>
<dbReference type="RefSeq" id="WP_093355459.1">
    <property type="nucleotide sequence ID" value="NZ_FNVB01000003.1"/>
</dbReference>
<dbReference type="AlphaFoldDB" id="A0A1H5ZU58"/>
<dbReference type="CDD" id="cd07822">
    <property type="entry name" value="SRPBCC_4"/>
    <property type="match status" value="1"/>
</dbReference>
<evidence type="ECO:0000313" key="3">
    <source>
        <dbReference type="Proteomes" id="UP000199690"/>
    </source>
</evidence>
<evidence type="ECO:0000313" key="2">
    <source>
        <dbReference type="EMBL" id="SFE14644.1"/>
    </source>
</evidence>
<reference evidence="1" key="1">
    <citation type="submission" date="2016-10" db="EMBL/GenBank/DDBJ databases">
        <authorList>
            <person name="de Groot N.N."/>
        </authorList>
    </citation>
    <scope>NUCLEOTIDE SEQUENCE [LARGE SCALE GENOMIC DNA]</scope>
    <source>
        <strain evidence="1">ATCC 20501</strain>
    </source>
</reference>
<dbReference type="Proteomes" id="UP000199690">
    <property type="component" value="Unassembled WGS sequence"/>
</dbReference>
<evidence type="ECO:0000313" key="4">
    <source>
        <dbReference type="Proteomes" id="UP000236729"/>
    </source>
</evidence>
<sequence length="159" mass="17581">MSSPAPIPPDGTTIESVTVEISAPARFVWDVLVDFPGYDRWNPFTVHVETSLEIGSPIALTLPNADGSAGTFVSREHIRAVDPPRHLRYDTGEEIPGIFSVRDQWIEPLGENRCSYRTVNTFSGEHAAAMLETMGPWLKAGFDSVARALRKRAEELWTG</sequence>
<reference evidence="3 4" key="2">
    <citation type="submission" date="2016-10" db="EMBL/GenBank/DDBJ databases">
        <authorList>
            <person name="Varghese N."/>
            <person name="Submissions S."/>
        </authorList>
    </citation>
    <scope>NUCLEOTIDE SEQUENCE [LARGE SCALE GENOMIC DNA]</scope>
    <source>
        <strain evidence="4">ATCC 20501</strain>
        <strain evidence="2 3">CGMCC 4.3529</strain>
    </source>
</reference>
<dbReference type="EMBL" id="FNVB01000003">
    <property type="protein sequence ID" value="SEG40028.1"/>
    <property type="molecule type" value="Genomic_DNA"/>
</dbReference>
<dbReference type="Gene3D" id="3.30.530.20">
    <property type="match status" value="1"/>
</dbReference>
<accession>A0A1H5ZU58</accession>
<dbReference type="SUPFAM" id="SSF55961">
    <property type="entry name" value="Bet v1-like"/>
    <property type="match status" value="1"/>
</dbReference>
<name>A0A1H5ZU58_9PSEU</name>
<dbReference type="InterPro" id="IPR023393">
    <property type="entry name" value="START-like_dom_sf"/>
</dbReference>
<keyword evidence="3" id="KW-1185">Reference proteome</keyword>